<dbReference type="EMBL" id="GGMS01011210">
    <property type="protein sequence ID" value="MBY80413.1"/>
    <property type="molecule type" value="Transcribed_RNA"/>
</dbReference>
<feature type="region of interest" description="Disordered" evidence="1">
    <location>
        <begin position="83"/>
        <end position="146"/>
    </location>
</feature>
<feature type="region of interest" description="Disordered" evidence="1">
    <location>
        <begin position="31"/>
        <end position="66"/>
    </location>
</feature>
<feature type="compositionally biased region" description="Basic residues" evidence="1">
    <location>
        <begin position="110"/>
        <end position="135"/>
    </location>
</feature>
<dbReference type="RefSeq" id="XP_025412629.1">
    <property type="nucleotide sequence ID" value="XM_025556844.1"/>
</dbReference>
<proteinExistence type="predicted"/>
<evidence type="ECO:0000313" key="3">
    <source>
        <dbReference type="Proteomes" id="UP000694846"/>
    </source>
</evidence>
<feature type="compositionally biased region" description="Basic and acidic residues" evidence="1">
    <location>
        <begin position="83"/>
        <end position="92"/>
    </location>
</feature>
<name>A0A2S2QRX5_9HEMI</name>
<evidence type="ECO:0000313" key="4">
    <source>
        <dbReference type="RefSeq" id="XP_025412629.1"/>
    </source>
</evidence>
<feature type="region of interest" description="Disordered" evidence="1">
    <location>
        <begin position="169"/>
        <end position="196"/>
    </location>
</feature>
<dbReference type="GeneID" id="112685072"/>
<gene>
    <name evidence="4" type="primary">LOC112685072</name>
    <name evidence="2" type="ORF">g.76576</name>
</gene>
<reference evidence="2" key="1">
    <citation type="submission" date="2018-04" db="EMBL/GenBank/DDBJ databases">
        <title>Transcriptome assembly of Sipha flava.</title>
        <authorList>
            <person name="Scully E.D."/>
            <person name="Geib S.M."/>
            <person name="Palmer N.A."/>
            <person name="Koch K."/>
            <person name="Bradshaw J."/>
            <person name="Heng-Moss T."/>
            <person name="Sarath G."/>
        </authorList>
    </citation>
    <scope>NUCLEOTIDE SEQUENCE</scope>
</reference>
<keyword evidence="3" id="KW-1185">Reference proteome</keyword>
<dbReference type="Proteomes" id="UP000694846">
    <property type="component" value="Unplaced"/>
</dbReference>
<organism evidence="2">
    <name type="scientific">Sipha flava</name>
    <name type="common">yellow sugarcane aphid</name>
    <dbReference type="NCBI Taxonomy" id="143950"/>
    <lineage>
        <taxon>Eukaryota</taxon>
        <taxon>Metazoa</taxon>
        <taxon>Ecdysozoa</taxon>
        <taxon>Arthropoda</taxon>
        <taxon>Hexapoda</taxon>
        <taxon>Insecta</taxon>
        <taxon>Pterygota</taxon>
        <taxon>Neoptera</taxon>
        <taxon>Paraneoptera</taxon>
        <taxon>Hemiptera</taxon>
        <taxon>Sternorrhyncha</taxon>
        <taxon>Aphidomorpha</taxon>
        <taxon>Aphidoidea</taxon>
        <taxon>Aphididae</taxon>
        <taxon>Sipha</taxon>
    </lineage>
</organism>
<feature type="compositionally biased region" description="Basic residues" evidence="1">
    <location>
        <begin position="35"/>
        <end position="56"/>
    </location>
</feature>
<accession>A0A2S2QRX5</accession>
<evidence type="ECO:0000313" key="2">
    <source>
        <dbReference type="EMBL" id="MBY80413.1"/>
    </source>
</evidence>
<reference evidence="4" key="2">
    <citation type="submission" date="2025-04" db="UniProtKB">
        <authorList>
            <consortium name="RefSeq"/>
        </authorList>
    </citation>
    <scope>IDENTIFICATION</scope>
    <source>
        <tissue evidence="4">Whole body</tissue>
    </source>
</reference>
<evidence type="ECO:0000256" key="1">
    <source>
        <dbReference type="SAM" id="MobiDB-lite"/>
    </source>
</evidence>
<sequence>MGSGLCRRKDGGASRVDGLYRKIIFNYPKQWMRCSNKRPKSDKKNKKPNKNKRKKPIISAPFPADPDRLEGDKWRYVILTRLDTESPPERPPRTKRHRLQASATVGRRSSAQRRRRSSCGRGSGRRPPRLGRRAAGHCGRQQEQPLSADQLTDLVLRVYRHGRDRGTAEWQRNGAAVPEARDEVDSGGPRDRLAESGTAECERVLPVMAVERPTSPWAWWLCPATEGCKGPFDRPIVCHRYRQNGFFGSVGRARAMADGLLSL</sequence>
<dbReference type="OrthoDB" id="6631276at2759"/>
<feature type="compositionally biased region" description="Basic and acidic residues" evidence="1">
    <location>
        <begin position="179"/>
        <end position="194"/>
    </location>
</feature>
<dbReference type="AlphaFoldDB" id="A0A2S2QRX5"/>
<protein>
    <submittedName>
        <fullName evidence="4">Uncharacterized protein LOC112685072 isoform X1</fullName>
    </submittedName>
</protein>